<organism evidence="3 4">
    <name type="scientific">Peronospora matthiolae</name>
    <dbReference type="NCBI Taxonomy" id="2874970"/>
    <lineage>
        <taxon>Eukaryota</taxon>
        <taxon>Sar</taxon>
        <taxon>Stramenopiles</taxon>
        <taxon>Oomycota</taxon>
        <taxon>Peronosporomycetes</taxon>
        <taxon>Peronosporales</taxon>
        <taxon>Peronosporaceae</taxon>
        <taxon>Peronospora</taxon>
    </lineage>
</organism>
<evidence type="ECO:0000313" key="4">
    <source>
        <dbReference type="Proteomes" id="UP001162060"/>
    </source>
</evidence>
<feature type="domain" description="Reverse transcriptase Ty1/copia-type" evidence="2">
    <location>
        <begin position="64"/>
        <end position="160"/>
    </location>
</feature>
<reference evidence="3" key="1">
    <citation type="submission" date="2024-01" db="EMBL/GenBank/DDBJ databases">
        <authorList>
            <person name="Webb A."/>
        </authorList>
    </citation>
    <scope>NUCLEOTIDE SEQUENCE</scope>
    <source>
        <strain evidence="3">Pm1</strain>
    </source>
</reference>
<dbReference type="InterPro" id="IPR013103">
    <property type="entry name" value="RVT_2"/>
</dbReference>
<comment type="caution">
    <text evidence="3">The sequence shown here is derived from an EMBL/GenBank/DDBJ whole genome shotgun (WGS) entry which is preliminary data.</text>
</comment>
<sequence>MTGTAAQKARRNDEESNRPVEEINSVREEDPKNYGQAMKSVQRKKWLTAMSKELQAFEDNGLITVKVVLMLALRWGVPARHGDIPNAYVKSDKEEHLDIYLEIPQWMKIQDGTLRQFGVQEKSHLALKLKKSLYGLKQAGHLWSQLLHTRLEEAGFMQSSSPRMVELFFEAMTCLSIKDLGEVRKFLGMRVSLEDEETCTVDKQATIEEMHESHGLKEENGVRAPISEEADKVRKGPVLLTTGPR</sequence>
<accession>A0AAV1T074</accession>
<dbReference type="AlphaFoldDB" id="A0AAV1T074"/>
<evidence type="ECO:0000256" key="1">
    <source>
        <dbReference type="SAM" id="MobiDB-lite"/>
    </source>
</evidence>
<evidence type="ECO:0000259" key="2">
    <source>
        <dbReference type="Pfam" id="PF07727"/>
    </source>
</evidence>
<name>A0AAV1T074_9STRA</name>
<dbReference type="Pfam" id="PF07727">
    <property type="entry name" value="RVT_2"/>
    <property type="match status" value="1"/>
</dbReference>
<feature type="compositionally biased region" description="Basic and acidic residues" evidence="1">
    <location>
        <begin position="10"/>
        <end position="32"/>
    </location>
</feature>
<proteinExistence type="predicted"/>
<gene>
    <name evidence="3" type="ORF">PM001_LOCUS730</name>
</gene>
<feature type="region of interest" description="Disordered" evidence="1">
    <location>
        <begin position="1"/>
        <end position="37"/>
    </location>
</feature>
<dbReference type="EMBL" id="CAKLBY020000004">
    <property type="protein sequence ID" value="CAK7894092.1"/>
    <property type="molecule type" value="Genomic_DNA"/>
</dbReference>
<protein>
    <recommendedName>
        <fullName evidence="2">Reverse transcriptase Ty1/copia-type domain-containing protein</fullName>
    </recommendedName>
</protein>
<evidence type="ECO:0000313" key="3">
    <source>
        <dbReference type="EMBL" id="CAK7894092.1"/>
    </source>
</evidence>
<dbReference type="Proteomes" id="UP001162060">
    <property type="component" value="Unassembled WGS sequence"/>
</dbReference>